<keyword evidence="1" id="KW-0732">Signal</keyword>
<reference evidence="3" key="1">
    <citation type="submission" date="2016-08" db="EMBL/GenBank/DDBJ databases">
        <authorList>
            <person name="Varghese N."/>
            <person name="Submissions Spin"/>
        </authorList>
    </citation>
    <scope>NUCLEOTIDE SEQUENCE [LARGE SCALE GENOMIC DNA]</scope>
    <source>
        <strain evidence="3">HAMBI 2975</strain>
    </source>
</reference>
<dbReference type="AlphaFoldDB" id="A0A1C3USK1"/>
<feature type="signal peptide" evidence="1">
    <location>
        <begin position="1"/>
        <end position="17"/>
    </location>
</feature>
<evidence type="ECO:0000313" key="2">
    <source>
        <dbReference type="EMBL" id="SCB18435.1"/>
    </source>
</evidence>
<feature type="chain" id="PRO_5008683454" description="Flagellar FliL protein" evidence="1">
    <location>
        <begin position="18"/>
        <end position="175"/>
    </location>
</feature>
<dbReference type="RefSeq" id="WP_092709171.1">
    <property type="nucleotide sequence ID" value="NZ_FMAG01000002.1"/>
</dbReference>
<gene>
    <name evidence="2" type="ORF">GA0061103_2568</name>
</gene>
<sequence length="175" mass="19138">MIKLVITGLWVCAVTLASVYFSVQVATAPAISPDDAKKAQQELVKGESINVPVIANGQVTGYFLTRISFMMEKGKANAFQIPLPELTTDELFSLLIGNKTIDISHAQNFDVAAFRADLKKRMNERLGGDYVADVLIEQLDYLSKEETHGGESVGKRTVKPVKIVQDAAKDKVPVE</sequence>
<keyword evidence="3" id="KW-1185">Reference proteome</keyword>
<dbReference type="STRING" id="410764.GA0061103_2568"/>
<name>A0A1C3USK1_9HYPH</name>
<dbReference type="OrthoDB" id="7847400at2"/>
<dbReference type="Proteomes" id="UP000199101">
    <property type="component" value="Unassembled WGS sequence"/>
</dbReference>
<evidence type="ECO:0000256" key="1">
    <source>
        <dbReference type="SAM" id="SignalP"/>
    </source>
</evidence>
<evidence type="ECO:0008006" key="4">
    <source>
        <dbReference type="Google" id="ProtNLM"/>
    </source>
</evidence>
<dbReference type="EMBL" id="FMAG01000002">
    <property type="protein sequence ID" value="SCB18435.1"/>
    <property type="molecule type" value="Genomic_DNA"/>
</dbReference>
<accession>A0A1C3USK1</accession>
<proteinExistence type="predicted"/>
<protein>
    <recommendedName>
        <fullName evidence="4">Flagellar FliL protein</fullName>
    </recommendedName>
</protein>
<evidence type="ECO:0000313" key="3">
    <source>
        <dbReference type="Proteomes" id="UP000199101"/>
    </source>
</evidence>
<organism evidence="2 3">
    <name type="scientific">Rhizobium multihospitium</name>
    <dbReference type="NCBI Taxonomy" id="410764"/>
    <lineage>
        <taxon>Bacteria</taxon>
        <taxon>Pseudomonadati</taxon>
        <taxon>Pseudomonadota</taxon>
        <taxon>Alphaproteobacteria</taxon>
        <taxon>Hyphomicrobiales</taxon>
        <taxon>Rhizobiaceae</taxon>
        <taxon>Rhizobium/Agrobacterium group</taxon>
        <taxon>Rhizobium</taxon>
    </lineage>
</organism>